<name>W7YCX0_9BACL</name>
<sequence>MIVERSYSKEQEVGGYYFKMTKMLEMSQEEMDQCKGLLNQYHGKSILGKNEVSLREKDNTSVKTFYKIDMGDHIIWSTKSMDYYIKVDDNKYDFLKTF</sequence>
<gene>
    <name evidence="1" type="ORF">JCM16418_2865</name>
</gene>
<dbReference type="Proteomes" id="UP000019364">
    <property type="component" value="Unassembled WGS sequence"/>
</dbReference>
<dbReference type="EMBL" id="BAVZ01000008">
    <property type="protein sequence ID" value="GAF08760.1"/>
    <property type="molecule type" value="Genomic_DNA"/>
</dbReference>
<accession>W7YCX0</accession>
<evidence type="ECO:0000313" key="1">
    <source>
        <dbReference type="EMBL" id="GAF08760.1"/>
    </source>
</evidence>
<proteinExistence type="predicted"/>
<reference evidence="1 2" key="1">
    <citation type="journal article" date="2014" name="Genome Announc.">
        <title>Draft Genome Sequence of Paenibacillus pini JCM 16418T, Isolated from the Rhizosphere of Pine Tree.</title>
        <authorList>
            <person name="Yuki M."/>
            <person name="Oshima K."/>
            <person name="Suda W."/>
            <person name="Oshida Y."/>
            <person name="Kitamura K."/>
            <person name="Iida Y."/>
            <person name="Hattori M."/>
            <person name="Ohkuma M."/>
        </authorList>
    </citation>
    <scope>NUCLEOTIDE SEQUENCE [LARGE SCALE GENOMIC DNA]</scope>
    <source>
        <strain evidence="1 2">JCM 16418</strain>
    </source>
</reference>
<dbReference type="AlphaFoldDB" id="W7YCX0"/>
<keyword evidence="2" id="KW-1185">Reference proteome</keyword>
<evidence type="ECO:0000313" key="2">
    <source>
        <dbReference type="Proteomes" id="UP000019364"/>
    </source>
</evidence>
<comment type="caution">
    <text evidence="1">The sequence shown here is derived from an EMBL/GenBank/DDBJ whole genome shotgun (WGS) entry which is preliminary data.</text>
</comment>
<protein>
    <submittedName>
        <fullName evidence="1">Uncharacterized protein</fullName>
    </submittedName>
</protein>
<organism evidence="1 2">
    <name type="scientific">Paenibacillus pini JCM 16418</name>
    <dbReference type="NCBI Taxonomy" id="1236976"/>
    <lineage>
        <taxon>Bacteria</taxon>
        <taxon>Bacillati</taxon>
        <taxon>Bacillota</taxon>
        <taxon>Bacilli</taxon>
        <taxon>Bacillales</taxon>
        <taxon>Paenibacillaceae</taxon>
        <taxon>Paenibacillus</taxon>
    </lineage>
</organism>